<dbReference type="Proteomes" id="UP000019733">
    <property type="component" value="Segment"/>
</dbReference>
<dbReference type="GeneID" id="19524958"/>
<dbReference type="KEGG" id="vg:19524958"/>
<evidence type="ECO:0000313" key="2">
    <source>
        <dbReference type="Proteomes" id="UP000019733"/>
    </source>
</evidence>
<dbReference type="EMBL" id="KF582788">
    <property type="protein sequence ID" value="AIA80200.1"/>
    <property type="molecule type" value="Genomic_DNA"/>
</dbReference>
<gene>
    <name evidence="1" type="ORF">JS09_0240</name>
</gene>
<sequence length="204" mass="23327">MFKVNTFYKMNFKNGDITPRLKNMFSYDLIEPFEVLEVTDAGSVCEIRTSEGKIYQAGVGKFSNCFTLIFSTDLDEHFIECHNHKVYEVPHQETKKNGPHEYTKVETPHGVMWRHNSPFGSKGTFAQLPKPYDDEKYIVAFLSEQGTQDRGCQRSGLLSELEAHNQAREFVEKNPGSEALVMKAVTQYITAQPVVHPVEINFIK</sequence>
<dbReference type="RefSeq" id="YP_009037563.1">
    <property type="nucleotide sequence ID" value="NC_024124.2"/>
</dbReference>
<name>A0A060BI80_9CAUD</name>
<reference evidence="1" key="1">
    <citation type="submission" date="2015-07" db="EMBL/GenBank/DDBJ databases">
        <title>Isolation and characterization of a novel lytic T4-like coliphage vB_EcoM_JS09 infecting APEC.</title>
        <authorList>
            <person name="Zhou Y."/>
            <person name="Bao H.D."/>
            <person name="Zhang H."/>
            <person name="Wang R."/>
        </authorList>
    </citation>
    <scope>NUCLEOTIDE SEQUENCE</scope>
</reference>
<proteinExistence type="predicted"/>
<accession>A0A060BI80</accession>
<keyword evidence="2" id="KW-1185">Reference proteome</keyword>
<protein>
    <submittedName>
        <fullName evidence="1">Uncharacterized protein</fullName>
    </submittedName>
</protein>
<evidence type="ECO:0000313" key="1">
    <source>
        <dbReference type="EMBL" id="AIA80200.1"/>
    </source>
</evidence>
<organism evidence="1 2">
    <name type="scientific">Escherichia phage vB_EcoM_JS09</name>
    <dbReference type="NCBI Taxonomy" id="1430444"/>
    <lineage>
        <taxon>Viruses</taxon>
        <taxon>Duplodnaviria</taxon>
        <taxon>Heunggongvirae</taxon>
        <taxon>Uroviricota</taxon>
        <taxon>Caudoviricetes</taxon>
        <taxon>Pantevenvirales</taxon>
        <taxon>Straboviridae</taxon>
        <taxon>Tevenvirinae</taxon>
        <taxon>Mosigvirus</taxon>
        <taxon>Mosigvirus JS09</taxon>
    </lineage>
</organism>